<proteinExistence type="predicted"/>
<keyword evidence="3" id="KW-1185">Reference proteome</keyword>
<dbReference type="EMBL" id="BSPG01000013">
    <property type="protein sequence ID" value="GLS44575.1"/>
    <property type="molecule type" value="Genomic_DNA"/>
</dbReference>
<feature type="region of interest" description="Disordered" evidence="1">
    <location>
        <begin position="1"/>
        <end position="67"/>
    </location>
</feature>
<gene>
    <name evidence="2" type="ORF">GCM10007884_25630</name>
</gene>
<organism evidence="2 3">
    <name type="scientific">Methylobacterium brachythecii</name>
    <dbReference type="NCBI Taxonomy" id="1176177"/>
    <lineage>
        <taxon>Bacteria</taxon>
        <taxon>Pseudomonadati</taxon>
        <taxon>Pseudomonadota</taxon>
        <taxon>Alphaproteobacteria</taxon>
        <taxon>Hyphomicrobiales</taxon>
        <taxon>Methylobacteriaceae</taxon>
        <taxon>Methylobacterium</taxon>
    </lineage>
</organism>
<evidence type="ECO:0000313" key="3">
    <source>
        <dbReference type="Proteomes" id="UP001156881"/>
    </source>
</evidence>
<name>A0ABQ6D7K9_9HYPH</name>
<dbReference type="Proteomes" id="UP001156881">
    <property type="component" value="Unassembled WGS sequence"/>
</dbReference>
<protein>
    <submittedName>
        <fullName evidence="2">Uncharacterized protein</fullName>
    </submittedName>
</protein>
<reference evidence="3" key="1">
    <citation type="journal article" date="2019" name="Int. J. Syst. Evol. Microbiol.">
        <title>The Global Catalogue of Microorganisms (GCM) 10K type strain sequencing project: providing services to taxonomists for standard genome sequencing and annotation.</title>
        <authorList>
            <consortium name="The Broad Institute Genomics Platform"/>
            <consortium name="The Broad Institute Genome Sequencing Center for Infectious Disease"/>
            <person name="Wu L."/>
            <person name="Ma J."/>
        </authorList>
    </citation>
    <scope>NUCLEOTIDE SEQUENCE [LARGE SCALE GENOMIC DNA]</scope>
    <source>
        <strain evidence="3">NBRC 107710</strain>
    </source>
</reference>
<evidence type="ECO:0000256" key="1">
    <source>
        <dbReference type="SAM" id="MobiDB-lite"/>
    </source>
</evidence>
<feature type="compositionally biased region" description="Basic and acidic residues" evidence="1">
    <location>
        <begin position="45"/>
        <end position="56"/>
    </location>
</feature>
<evidence type="ECO:0000313" key="2">
    <source>
        <dbReference type="EMBL" id="GLS44575.1"/>
    </source>
</evidence>
<accession>A0ABQ6D7K9</accession>
<comment type="caution">
    <text evidence="2">The sequence shown here is derived from an EMBL/GenBank/DDBJ whole genome shotgun (WGS) entry which is preliminary data.</text>
</comment>
<sequence length="67" mass="7774">MTDRTVEDPMSDSSNTFKKAPKRKGDKGRRVTMSPEMKQAYADLITKRGEEEETYKRHLPQNESGKR</sequence>